<dbReference type="HOGENOM" id="CLU_3369057_0_0_1"/>
<dbReference type="AlphaFoldDB" id="T1K3P2"/>
<dbReference type="EMBL" id="CAEY01001385">
    <property type="status" value="NOT_ANNOTATED_CDS"/>
    <property type="molecule type" value="Genomic_DNA"/>
</dbReference>
<protein>
    <submittedName>
        <fullName evidence="1">Uncharacterized protein</fullName>
    </submittedName>
</protein>
<reference evidence="2" key="1">
    <citation type="submission" date="2011-08" db="EMBL/GenBank/DDBJ databases">
        <authorList>
            <person name="Rombauts S."/>
        </authorList>
    </citation>
    <scope>NUCLEOTIDE SEQUENCE</scope>
    <source>
        <strain evidence="2">London</strain>
    </source>
</reference>
<evidence type="ECO:0000313" key="1">
    <source>
        <dbReference type="EnsemblMetazoa" id="tetur04g09420.1"/>
    </source>
</evidence>
<accession>T1K3P2</accession>
<dbReference type="EnsemblMetazoa" id="tetur04g09420.1">
    <property type="protein sequence ID" value="tetur04g09420.1"/>
    <property type="gene ID" value="tetur04g09420"/>
</dbReference>
<proteinExistence type="predicted"/>
<reference evidence="1" key="2">
    <citation type="submission" date="2015-06" db="UniProtKB">
        <authorList>
            <consortium name="EnsemblMetazoa"/>
        </authorList>
    </citation>
    <scope>IDENTIFICATION</scope>
</reference>
<evidence type="ECO:0000313" key="2">
    <source>
        <dbReference type="Proteomes" id="UP000015104"/>
    </source>
</evidence>
<dbReference type="Proteomes" id="UP000015104">
    <property type="component" value="Unassembled WGS sequence"/>
</dbReference>
<sequence length="35" mass="4201">MKFNKDHIEKHFYSRKCSLIEAEVQLEFDAVDESL</sequence>
<organism evidence="1 2">
    <name type="scientific">Tetranychus urticae</name>
    <name type="common">Two-spotted spider mite</name>
    <dbReference type="NCBI Taxonomy" id="32264"/>
    <lineage>
        <taxon>Eukaryota</taxon>
        <taxon>Metazoa</taxon>
        <taxon>Ecdysozoa</taxon>
        <taxon>Arthropoda</taxon>
        <taxon>Chelicerata</taxon>
        <taxon>Arachnida</taxon>
        <taxon>Acari</taxon>
        <taxon>Acariformes</taxon>
        <taxon>Trombidiformes</taxon>
        <taxon>Prostigmata</taxon>
        <taxon>Eleutherengona</taxon>
        <taxon>Raphignathae</taxon>
        <taxon>Tetranychoidea</taxon>
        <taxon>Tetranychidae</taxon>
        <taxon>Tetranychus</taxon>
    </lineage>
</organism>
<keyword evidence="2" id="KW-1185">Reference proteome</keyword>
<name>T1K3P2_TETUR</name>